<dbReference type="AlphaFoldDB" id="A0A6A5EHQ6"/>
<accession>A0A6A5EHQ6</accession>
<sequence>MPCDSHLHTGLAHIRKGGHDHLHGNSILVCWWGASHGAGGVGDPGTPVKLKIKHRQRENRLTSLCVGCGISKKAEYSFTNFARASLRKRSRANVENVSEFYV</sequence>
<organism evidence="1 2">
    <name type="scientific">Perca fluviatilis</name>
    <name type="common">European perch</name>
    <dbReference type="NCBI Taxonomy" id="8168"/>
    <lineage>
        <taxon>Eukaryota</taxon>
        <taxon>Metazoa</taxon>
        <taxon>Chordata</taxon>
        <taxon>Craniata</taxon>
        <taxon>Vertebrata</taxon>
        <taxon>Euteleostomi</taxon>
        <taxon>Actinopterygii</taxon>
        <taxon>Neopterygii</taxon>
        <taxon>Teleostei</taxon>
        <taxon>Neoteleostei</taxon>
        <taxon>Acanthomorphata</taxon>
        <taxon>Eupercaria</taxon>
        <taxon>Perciformes</taxon>
        <taxon>Percoidei</taxon>
        <taxon>Percidae</taxon>
        <taxon>Percinae</taxon>
        <taxon>Perca</taxon>
    </lineage>
</organism>
<name>A0A6A5EHQ6_PERFL</name>
<reference evidence="1 2" key="1">
    <citation type="submission" date="2019-06" db="EMBL/GenBank/DDBJ databases">
        <title>A chromosome-scale genome assembly of the European perch, Perca fluviatilis.</title>
        <authorList>
            <person name="Roques C."/>
            <person name="Zahm M."/>
            <person name="Cabau C."/>
            <person name="Klopp C."/>
            <person name="Bouchez O."/>
            <person name="Donnadieu C."/>
            <person name="Kuhl H."/>
            <person name="Gislard M."/>
            <person name="Guendouz S."/>
            <person name="Journot L."/>
            <person name="Haffray P."/>
            <person name="Bestin A."/>
            <person name="Morvezen R."/>
            <person name="Feron R."/>
            <person name="Wen M."/>
            <person name="Jouanno E."/>
            <person name="Herpin A."/>
            <person name="Schartl M."/>
            <person name="Postlethwait J."/>
            <person name="Schaerlinger B."/>
            <person name="Chardard D."/>
            <person name="Lecocq T."/>
            <person name="Poncet C."/>
            <person name="Jaffrelo L."/>
            <person name="Lampietro C."/>
            <person name="Guiguen Y."/>
        </authorList>
    </citation>
    <scope>NUCLEOTIDE SEQUENCE [LARGE SCALE GENOMIC DNA]</scope>
    <source>
        <tissue evidence="1">Blood</tissue>
    </source>
</reference>
<comment type="caution">
    <text evidence="1">The sequence shown here is derived from an EMBL/GenBank/DDBJ whole genome shotgun (WGS) entry which is preliminary data.</text>
</comment>
<evidence type="ECO:0000313" key="1">
    <source>
        <dbReference type="EMBL" id="KAF1380370.1"/>
    </source>
</evidence>
<proteinExistence type="predicted"/>
<gene>
    <name evidence="1" type="ORF">PFLUV_G00162960</name>
</gene>
<keyword evidence="2" id="KW-1185">Reference proteome</keyword>
<dbReference type="EMBL" id="VHII01000014">
    <property type="protein sequence ID" value="KAF1380370.1"/>
    <property type="molecule type" value="Genomic_DNA"/>
</dbReference>
<evidence type="ECO:0000313" key="2">
    <source>
        <dbReference type="Proteomes" id="UP000465112"/>
    </source>
</evidence>
<protein>
    <submittedName>
        <fullName evidence="1">Uncharacterized protein</fullName>
    </submittedName>
</protein>
<dbReference type="Proteomes" id="UP000465112">
    <property type="component" value="Chromosome 14"/>
</dbReference>